<keyword evidence="2" id="KW-0548">Nucleotidyltransferase</keyword>
<evidence type="ECO:0000259" key="1">
    <source>
        <dbReference type="Pfam" id="PF13966"/>
    </source>
</evidence>
<name>A0A6L2M0X8_TANCI</name>
<comment type="caution">
    <text evidence="2">The sequence shown here is derived from an EMBL/GenBank/DDBJ whole genome shotgun (WGS) entry which is preliminary data.</text>
</comment>
<dbReference type="InterPro" id="IPR026960">
    <property type="entry name" value="RVT-Znf"/>
</dbReference>
<dbReference type="Pfam" id="PF13966">
    <property type="entry name" value="zf-RVT"/>
    <property type="match status" value="1"/>
</dbReference>
<accession>A0A6L2M0X8</accession>
<gene>
    <name evidence="2" type="ORF">Tci_039606</name>
</gene>
<dbReference type="GO" id="GO:0003964">
    <property type="term" value="F:RNA-directed DNA polymerase activity"/>
    <property type="evidence" value="ECO:0007669"/>
    <property type="project" value="UniProtKB-KW"/>
</dbReference>
<reference evidence="2" key="1">
    <citation type="journal article" date="2019" name="Sci. Rep.">
        <title>Draft genome of Tanacetum cinerariifolium, the natural source of mosquito coil.</title>
        <authorList>
            <person name="Yamashiro T."/>
            <person name="Shiraishi A."/>
            <person name="Satake H."/>
            <person name="Nakayama K."/>
        </authorList>
    </citation>
    <scope>NUCLEOTIDE SEQUENCE</scope>
</reference>
<protein>
    <submittedName>
        <fullName evidence="2">RNA-directed DNA polymerase, eukaryota</fullName>
    </submittedName>
</protein>
<evidence type="ECO:0000313" key="2">
    <source>
        <dbReference type="EMBL" id="GEU67628.1"/>
    </source>
</evidence>
<dbReference type="EMBL" id="BKCJ010005602">
    <property type="protein sequence ID" value="GEU67628.1"/>
    <property type="molecule type" value="Genomic_DNA"/>
</dbReference>
<keyword evidence="2" id="KW-0808">Transferase</keyword>
<organism evidence="2">
    <name type="scientific">Tanacetum cinerariifolium</name>
    <name type="common">Dalmatian daisy</name>
    <name type="synonym">Chrysanthemum cinerariifolium</name>
    <dbReference type="NCBI Taxonomy" id="118510"/>
    <lineage>
        <taxon>Eukaryota</taxon>
        <taxon>Viridiplantae</taxon>
        <taxon>Streptophyta</taxon>
        <taxon>Embryophyta</taxon>
        <taxon>Tracheophyta</taxon>
        <taxon>Spermatophyta</taxon>
        <taxon>Magnoliopsida</taxon>
        <taxon>eudicotyledons</taxon>
        <taxon>Gunneridae</taxon>
        <taxon>Pentapetalae</taxon>
        <taxon>asterids</taxon>
        <taxon>campanulids</taxon>
        <taxon>Asterales</taxon>
        <taxon>Asteraceae</taxon>
        <taxon>Asteroideae</taxon>
        <taxon>Anthemideae</taxon>
        <taxon>Anthemidinae</taxon>
        <taxon>Tanacetum</taxon>
    </lineage>
</organism>
<sequence length="158" mass="18488">MMQQVILAPMPDRWAWILNNSGEFSVDSVRKLIDDKVCTSGNQTTRWIRYVPNKVNIHAWKVMTNSLATKFNISRRGIDIDSISCVNCGIGVETTSHLFFTCEMAQQVSHLINLWWDVPDMEIDSYDNWKIWVGNIHLSSKTKMMFEGVYHVAWWLFW</sequence>
<dbReference type="AlphaFoldDB" id="A0A6L2M0X8"/>
<feature type="domain" description="Reverse transcriptase zinc-binding" evidence="1">
    <location>
        <begin position="24"/>
        <end position="108"/>
    </location>
</feature>
<proteinExistence type="predicted"/>
<keyword evidence="2" id="KW-0695">RNA-directed DNA polymerase</keyword>